<evidence type="ECO:0000313" key="2">
    <source>
        <dbReference type="Proteomes" id="UP000198675"/>
    </source>
</evidence>
<reference evidence="2" key="1">
    <citation type="submission" date="2016-10" db="EMBL/GenBank/DDBJ databases">
        <authorList>
            <person name="Varghese N."/>
            <person name="Submissions S."/>
        </authorList>
    </citation>
    <scope>NUCLEOTIDE SEQUENCE [LARGE SCALE GENOMIC DNA]</scope>
    <source>
        <strain evidence="2">KCTC 32246</strain>
    </source>
</reference>
<proteinExistence type="predicted"/>
<accession>A0A1H2M3A4</accession>
<organism evidence="1 2">
    <name type="scientific">Pseudomonas sihuiensis</name>
    <dbReference type="NCBI Taxonomy" id="1274359"/>
    <lineage>
        <taxon>Bacteria</taxon>
        <taxon>Pseudomonadati</taxon>
        <taxon>Pseudomonadota</taxon>
        <taxon>Gammaproteobacteria</taxon>
        <taxon>Pseudomonadales</taxon>
        <taxon>Pseudomonadaceae</taxon>
        <taxon>Pseudomonas</taxon>
    </lineage>
</organism>
<dbReference type="EMBL" id="LT629797">
    <property type="protein sequence ID" value="SDU87743.1"/>
    <property type="molecule type" value="Genomic_DNA"/>
</dbReference>
<dbReference type="Proteomes" id="UP000198675">
    <property type="component" value="Chromosome I"/>
</dbReference>
<dbReference type="AlphaFoldDB" id="A0A1H2M3A4"/>
<evidence type="ECO:0000313" key="1">
    <source>
        <dbReference type="EMBL" id="SDU87743.1"/>
    </source>
</evidence>
<protein>
    <submittedName>
        <fullName evidence="1">Uncharacterized protein</fullName>
    </submittedName>
</protein>
<keyword evidence="2" id="KW-1185">Reference proteome</keyword>
<gene>
    <name evidence="1" type="ORF">SAMN05216363_2708</name>
</gene>
<sequence length="118" mass="13295">MKVTALTLLILQINSLIDSGKYNDITISEVHEAIESQGLLRFIKKRCGSDIDLSIHLESTAYGNFEKFYEERINQIYGGYAGDEGRKWGVKNLGLCLVLAWTNEIIQWGEGLELSNRG</sequence>
<name>A0A1H2M3A4_9PSED</name>
<dbReference type="RefSeq" id="WP_092377305.1">
    <property type="nucleotide sequence ID" value="NZ_LT629797.1"/>
</dbReference>